<proteinExistence type="predicted"/>
<sequence length="64" mass="7172">WPMAVEVKALLRASLPDVGHHLNQQGGVHLGLDQQPAAAPHRRHWQNKKVLHLHIVLHVISCRG</sequence>
<gene>
    <name evidence="1" type="ordered locus">Os01g0360100</name>
</gene>
<accession>Q0JMU5</accession>
<protein>
    <submittedName>
        <fullName evidence="1">Os01g0360100 protein</fullName>
    </submittedName>
</protein>
<feature type="non-terminal residue" evidence="1">
    <location>
        <position position="1"/>
    </location>
</feature>
<reference evidence="1 2" key="1">
    <citation type="journal article" date="2005" name="Nature">
        <title>The map-based sequence of the rice genome.</title>
        <authorList>
            <consortium name="International rice genome sequencing project (IRGSP)"/>
            <person name="Matsumoto T."/>
            <person name="Wu J."/>
            <person name="Kanamori H."/>
            <person name="Katayose Y."/>
            <person name="Fujisawa M."/>
            <person name="Namiki N."/>
            <person name="Mizuno H."/>
            <person name="Yamamoto K."/>
            <person name="Antonio B.A."/>
            <person name="Baba T."/>
            <person name="Sakata K."/>
            <person name="Nagamura Y."/>
            <person name="Aoki H."/>
            <person name="Arikawa K."/>
            <person name="Arita K."/>
            <person name="Bito T."/>
            <person name="Chiden Y."/>
            <person name="Fujitsuka N."/>
            <person name="Fukunaka R."/>
            <person name="Hamada M."/>
            <person name="Harada C."/>
            <person name="Hayashi A."/>
            <person name="Hijishita S."/>
            <person name="Honda M."/>
            <person name="Hosokawa S."/>
            <person name="Ichikawa Y."/>
            <person name="Idonuma A."/>
            <person name="Iijima M."/>
            <person name="Ikeda M."/>
            <person name="Ikeno M."/>
            <person name="Ito K."/>
            <person name="Ito S."/>
            <person name="Ito T."/>
            <person name="Ito Y."/>
            <person name="Ito Y."/>
            <person name="Iwabuchi A."/>
            <person name="Kamiya K."/>
            <person name="Karasawa W."/>
            <person name="Kurita K."/>
            <person name="Katagiri S."/>
            <person name="Kikuta A."/>
            <person name="Kobayashi H."/>
            <person name="Kobayashi N."/>
            <person name="Machita K."/>
            <person name="Maehara T."/>
            <person name="Masukawa M."/>
            <person name="Mizubayashi T."/>
            <person name="Mukai Y."/>
            <person name="Nagasaki H."/>
            <person name="Nagata Y."/>
            <person name="Naito S."/>
            <person name="Nakashima M."/>
            <person name="Nakama Y."/>
            <person name="Nakamichi Y."/>
            <person name="Nakamura M."/>
            <person name="Meguro A."/>
            <person name="Negishi M."/>
            <person name="Ohta I."/>
            <person name="Ohta T."/>
            <person name="Okamoto M."/>
            <person name="Ono N."/>
            <person name="Saji S."/>
            <person name="Sakaguchi M."/>
            <person name="Sakai K."/>
            <person name="Shibata M."/>
            <person name="Shimokawa T."/>
            <person name="Song J."/>
            <person name="Takazaki Y."/>
            <person name="Terasawa K."/>
            <person name="Tsugane M."/>
            <person name="Tsuji K."/>
            <person name="Ueda S."/>
            <person name="Waki K."/>
            <person name="Yamagata H."/>
            <person name="Yamamoto M."/>
            <person name="Yamamoto S."/>
            <person name="Yamane H."/>
            <person name="Yoshiki S."/>
            <person name="Yoshihara R."/>
            <person name="Yukawa K."/>
            <person name="Zhong H."/>
            <person name="Yano M."/>
            <person name="Yuan Q."/>
            <person name="Ouyang S."/>
            <person name="Liu J."/>
            <person name="Jones K.M."/>
            <person name="Gansberger K."/>
            <person name="Moffat K."/>
            <person name="Hill J."/>
            <person name="Bera J."/>
            <person name="Fadrosh D."/>
            <person name="Jin S."/>
            <person name="Johri S."/>
            <person name="Kim M."/>
            <person name="Overton L."/>
            <person name="Reardon M."/>
            <person name="Tsitrin T."/>
            <person name="Vuong H."/>
            <person name="Weaver B."/>
            <person name="Ciecko A."/>
            <person name="Tallon L."/>
            <person name="Jackson J."/>
            <person name="Pai G."/>
            <person name="Aken S.V."/>
            <person name="Utterback T."/>
            <person name="Reidmuller S."/>
            <person name="Feldblyum T."/>
            <person name="Hsiao J."/>
            <person name="Zismann V."/>
            <person name="Iobst S."/>
            <person name="de Vazeille A.R."/>
            <person name="Buell C.R."/>
            <person name="Ying K."/>
            <person name="Li Y."/>
            <person name="Lu T."/>
            <person name="Huang Y."/>
            <person name="Zhao Q."/>
            <person name="Feng Q."/>
            <person name="Zhang L."/>
            <person name="Zhu J."/>
            <person name="Weng Q."/>
            <person name="Mu J."/>
            <person name="Lu Y."/>
            <person name="Fan D."/>
            <person name="Liu Y."/>
            <person name="Guan J."/>
            <person name="Zhang Y."/>
            <person name="Yu S."/>
            <person name="Liu X."/>
            <person name="Zhang Y."/>
            <person name="Hong G."/>
            <person name="Han B."/>
            <person name="Choisne N."/>
            <person name="Demange N."/>
            <person name="Orjeda G."/>
            <person name="Samain S."/>
            <person name="Cattolico L."/>
            <person name="Pelletier E."/>
            <person name="Couloux A."/>
            <person name="Segurens B."/>
            <person name="Wincker P."/>
            <person name="D'Hont A."/>
            <person name="Scarpelli C."/>
            <person name="Weissenbach J."/>
            <person name="Salanoubat M."/>
            <person name="Quetier F."/>
            <person name="Yu Y."/>
            <person name="Kim H.R."/>
            <person name="Rambo T."/>
            <person name="Currie J."/>
            <person name="Collura K."/>
            <person name="Luo M."/>
            <person name="Yang T."/>
            <person name="Ammiraju J.S.S."/>
            <person name="Engler F."/>
            <person name="Soderlund C."/>
            <person name="Wing R.A."/>
            <person name="Palmer L.E."/>
            <person name="de la Bastide M."/>
            <person name="Spiegel L."/>
            <person name="Nascimento L."/>
            <person name="Zutavern T."/>
            <person name="O'Shaughnessy A."/>
            <person name="Dike S."/>
            <person name="Dedhia N."/>
            <person name="Preston R."/>
            <person name="Balija V."/>
            <person name="McCombie W.R."/>
            <person name="Chow T."/>
            <person name="Chen H."/>
            <person name="Chung M."/>
            <person name="Chen C."/>
            <person name="Shaw J."/>
            <person name="Wu H."/>
            <person name="Hsiao K."/>
            <person name="Chao Y."/>
            <person name="Chu M."/>
            <person name="Cheng C."/>
            <person name="Hour A."/>
            <person name="Lee P."/>
            <person name="Lin S."/>
            <person name="Lin Y."/>
            <person name="Liou J."/>
            <person name="Liu S."/>
            <person name="Hsing Y."/>
            <person name="Raghuvanshi S."/>
            <person name="Mohanty A."/>
            <person name="Bharti A.K."/>
            <person name="Gaur A."/>
            <person name="Gupta V."/>
            <person name="Kumar D."/>
            <person name="Ravi V."/>
            <person name="Vij S."/>
            <person name="Kapur A."/>
            <person name="Khurana P."/>
            <person name="Khurana P."/>
            <person name="Khurana J.P."/>
            <person name="Tyagi A.K."/>
            <person name="Gaikwad K."/>
            <person name="Singh A."/>
            <person name="Dalal V."/>
            <person name="Srivastava S."/>
            <person name="Dixit A."/>
            <person name="Pal A.K."/>
            <person name="Ghazi I.A."/>
            <person name="Yadav M."/>
            <person name="Pandit A."/>
            <person name="Bhargava A."/>
            <person name="Sureshbabu K."/>
            <person name="Batra K."/>
            <person name="Sharma T.R."/>
            <person name="Mohapatra T."/>
            <person name="Singh N.K."/>
            <person name="Messing J."/>
            <person name="Nelson A.B."/>
            <person name="Fuks G."/>
            <person name="Kavchok S."/>
            <person name="Keizer G."/>
            <person name="Linton E."/>
            <person name="Llaca V."/>
            <person name="Song R."/>
            <person name="Tanyolac B."/>
            <person name="Young S."/>
            <person name="Ho-Il K."/>
            <person name="Hahn J.H."/>
            <person name="Sangsakoo G."/>
            <person name="Vanavichit A."/>
            <person name="de Mattos Luiz.A.T."/>
            <person name="Zimmer P.D."/>
            <person name="Malone G."/>
            <person name="Dellagostin O."/>
            <person name="de Oliveira A.C."/>
            <person name="Bevan M."/>
            <person name="Bancroft I."/>
            <person name="Minx P."/>
            <person name="Cordum H."/>
            <person name="Wilson R."/>
            <person name="Cheng Z."/>
            <person name="Jin W."/>
            <person name="Jiang J."/>
            <person name="Leong S.A."/>
            <person name="Iwama H."/>
            <person name="Gojobori T."/>
            <person name="Itoh T."/>
            <person name="Niimura Y."/>
            <person name="Fujii Y."/>
            <person name="Habara T."/>
            <person name="Sakai H."/>
            <person name="Sato Y."/>
            <person name="Wilson G."/>
            <person name="Kumar K."/>
            <person name="McCouch S."/>
            <person name="Juretic N."/>
            <person name="Hoen D."/>
            <person name="Wright S."/>
            <person name="Bruskiewich R."/>
            <person name="Bureau T."/>
            <person name="Miyao A."/>
            <person name="Hirochika H."/>
            <person name="Nishikawa T."/>
            <person name="Kadowaki K."/>
            <person name="Sugiura M."/>
            <person name="Burr B."/>
            <person name="Sasaki T."/>
        </authorList>
    </citation>
    <scope>NUCLEOTIDE SEQUENCE [LARGE SCALE GENOMIC DNA]</scope>
    <source>
        <strain evidence="2">cv. Nipponbare</strain>
    </source>
</reference>
<dbReference type="AlphaFoldDB" id="Q0JMU5"/>
<dbReference type="Proteomes" id="UP000000763">
    <property type="component" value="Chromosome 1"/>
</dbReference>
<name>Q0JMU5_ORYSJ</name>
<evidence type="ECO:0000313" key="1">
    <source>
        <dbReference type="EMBL" id="BAF04933.1"/>
    </source>
</evidence>
<dbReference type="EMBL" id="AP008207">
    <property type="protein sequence ID" value="BAF04933.1"/>
    <property type="molecule type" value="Genomic_DNA"/>
</dbReference>
<evidence type="ECO:0000313" key="2">
    <source>
        <dbReference type="Proteomes" id="UP000000763"/>
    </source>
</evidence>
<organism evidence="1 2">
    <name type="scientific">Oryza sativa subsp. japonica</name>
    <name type="common">Rice</name>
    <dbReference type="NCBI Taxonomy" id="39947"/>
    <lineage>
        <taxon>Eukaryota</taxon>
        <taxon>Viridiplantae</taxon>
        <taxon>Streptophyta</taxon>
        <taxon>Embryophyta</taxon>
        <taxon>Tracheophyta</taxon>
        <taxon>Spermatophyta</taxon>
        <taxon>Magnoliopsida</taxon>
        <taxon>Liliopsida</taxon>
        <taxon>Poales</taxon>
        <taxon>Poaceae</taxon>
        <taxon>BOP clade</taxon>
        <taxon>Oryzoideae</taxon>
        <taxon>Oryzeae</taxon>
        <taxon>Oryzinae</taxon>
        <taxon>Oryza</taxon>
        <taxon>Oryza sativa</taxon>
    </lineage>
</organism>
<dbReference type="KEGG" id="dosa:Os01g0360100"/>
<reference evidence="2" key="2">
    <citation type="journal article" date="2008" name="Nucleic Acids Res.">
        <title>The rice annotation project database (RAP-DB): 2008 update.</title>
        <authorList>
            <consortium name="The rice annotation project (RAP)"/>
        </authorList>
    </citation>
    <scope>GENOME REANNOTATION</scope>
    <source>
        <strain evidence="2">cv. Nipponbare</strain>
    </source>
</reference>